<reference evidence="1" key="1">
    <citation type="submission" date="2015-06" db="UniProtKB">
        <authorList>
            <consortium name="EnsemblPlants"/>
        </authorList>
    </citation>
    <scope>IDENTIFICATION</scope>
</reference>
<dbReference type="EnsemblPlants" id="ORGLA02G0341200.1">
    <property type="protein sequence ID" value="ORGLA02G0341200.1"/>
    <property type="gene ID" value="ORGLA02G0341200"/>
</dbReference>
<evidence type="ECO:0000313" key="1">
    <source>
        <dbReference type="EnsemblPlants" id="ORGLA02G0341200.1"/>
    </source>
</evidence>
<accession>I1P606</accession>
<keyword evidence="2" id="KW-1185">Reference proteome</keyword>
<evidence type="ECO:0000313" key="2">
    <source>
        <dbReference type="Proteomes" id="UP000007306"/>
    </source>
</evidence>
<protein>
    <submittedName>
        <fullName evidence="1">Uncharacterized protein</fullName>
    </submittedName>
</protein>
<reference evidence="2" key="2">
    <citation type="submission" date="2018-04" db="EMBL/GenBank/DDBJ databases">
        <title>OglaRS2 (Oryza glaberrima Reference Sequence Version 2).</title>
        <authorList>
            <person name="Zhang J."/>
            <person name="Kudrna D."/>
            <person name="Lee S."/>
            <person name="Talag J."/>
            <person name="Rajasekar S."/>
            <person name="Wing R.A."/>
        </authorList>
    </citation>
    <scope>NUCLEOTIDE SEQUENCE [LARGE SCALE GENOMIC DNA]</scope>
    <source>
        <strain evidence="2">cv. IRGC 96717</strain>
    </source>
</reference>
<dbReference type="AlphaFoldDB" id="I1P606"/>
<dbReference type="Proteomes" id="UP000007306">
    <property type="component" value="Unassembled WGS sequence"/>
</dbReference>
<dbReference type="Gramene" id="ORGLA02G0341200.1">
    <property type="protein sequence ID" value="ORGLA02G0341200.1"/>
    <property type="gene ID" value="ORGLA02G0341200"/>
</dbReference>
<dbReference type="HOGENOM" id="CLU_3162722_0_0_1"/>
<name>I1P606_ORYGL</name>
<organism evidence="1 2">
    <name type="scientific">Oryza glaberrima</name>
    <name type="common">African rice</name>
    <dbReference type="NCBI Taxonomy" id="4538"/>
    <lineage>
        <taxon>Eukaryota</taxon>
        <taxon>Viridiplantae</taxon>
        <taxon>Streptophyta</taxon>
        <taxon>Embryophyta</taxon>
        <taxon>Tracheophyta</taxon>
        <taxon>Spermatophyta</taxon>
        <taxon>Magnoliopsida</taxon>
        <taxon>Liliopsida</taxon>
        <taxon>Poales</taxon>
        <taxon>Poaceae</taxon>
        <taxon>BOP clade</taxon>
        <taxon>Oryzoideae</taxon>
        <taxon>Oryzeae</taxon>
        <taxon>Oryzinae</taxon>
        <taxon>Oryza</taxon>
    </lineage>
</organism>
<proteinExistence type="predicted"/>
<sequence length="48" mass="5435">DSPTAAAGYRRRGYSLMGCIKDIPTLKGDNYEEWKRELDLAFILGEVD</sequence>